<gene>
    <name evidence="1" type="ORF">CTI12_AA524620</name>
</gene>
<evidence type="ECO:0000313" key="1">
    <source>
        <dbReference type="EMBL" id="PWA44746.1"/>
    </source>
</evidence>
<dbReference type="OrthoDB" id="552259at2759"/>
<dbReference type="GO" id="GO:0044611">
    <property type="term" value="C:nuclear pore inner ring"/>
    <property type="evidence" value="ECO:0007669"/>
    <property type="project" value="TreeGrafter"/>
</dbReference>
<accession>A0A2U1L6W3</accession>
<dbReference type="GO" id="GO:0006405">
    <property type="term" value="P:RNA export from nucleus"/>
    <property type="evidence" value="ECO:0007669"/>
    <property type="project" value="TreeGrafter"/>
</dbReference>
<evidence type="ECO:0000313" key="2">
    <source>
        <dbReference type="Proteomes" id="UP000245207"/>
    </source>
</evidence>
<dbReference type="STRING" id="35608.A0A2U1L6W3"/>
<dbReference type="PANTHER" id="PTHR31431">
    <property type="entry name" value="NUCLEOPORIN NUP188 HOMOLOG"/>
    <property type="match status" value="1"/>
</dbReference>
<comment type="caution">
    <text evidence="1">The sequence shown here is derived from an EMBL/GenBank/DDBJ whole genome shotgun (WGS) entry which is preliminary data.</text>
</comment>
<sequence>MATTSTTTVDTSLWWDPFTDLLTDLENLSPSSQLPISLENKLRENHLWLLNSVSMFKLPNPKSREALDSKEVKIGSRTLTVDSKFKELALKISSALCLDEVQSYILVERSCERETSDPVALEPLHLVMLQYYIERQCVLKCTRQILMLSLYIEDESKADRTVRDVVTKLISDGLENRLLSVIESLLSAAYPESMDADFFTLWAEEMLIEDNLVLDILFIAYYESFCTCDGKQWKKLCLLYEMMISGSCNFGKLAISVEALQSIYHAKVQLLLILIETLYMENLLQMVHDETPFRKDNFSFAMSDIQEVDAVITRLDAFETKEAGPLILTWAVFLCLISSLPDNQEHNVLMDIDHVGYVRQAIGAASLNYFDEILHSNLLKDSEGPIAGSRSVLRTFVSAFIASYEISLQLEDNNLKLILNILGEIYRGEESLCVQFWDRDSFIDGPVRCLLYNLEGEFPFRTVELIRLLSALSEGAWPAECVYNFLDKSVGLTTLVDRRGNLGIDNNSRTVETRLPLYVPGLEGLEIPRNTRGHVLKVIDDKTALVRWEYTQSGVLVLLLRVAQEMYPDGSEEVLATLDLFNRLVTFNKMGVAMGLDLCPKGAAKLGNGYNYGVLYLGAIDSLVFMDTKLLPESHKIHVLGYHTLSLVSIALSRIMMFILNNYSLYKSFVSFWFDKGGGCPCNGFWWYKRLNVAEIVCNLIKNLSPNVSGALMMSMGVNILAMMLNCSPSHVTPTLLKTNIFDVALRMNHFNSNSDGFSSGSWLLSGRLAKLLLIDCEHNDSSCPLAVSGMLHHPHHIFILILEFTIQLLDKGIENDFILALVIFNIQYVLVNHEYWKFKVKHSRWKVTLKVLEFLKTCISSISHSLKMGEIVRDLLLCDSSVHNALFHIVCVTPATLEVLEFLKTCISSISHSPKMGEIVRDLLLCDSSVHNALFHIVCVTPATLEVRIEFSLFLIALVNSRSLSICIDNLAKFLQKLYVSRLYELVEIEGLQLAIVSVLEIFNMLSDLSKDTLPGYSVFHQAVFSSATKPIPVVTALISLISFFRNPKIQLGAVSALSILLLNADDLQPYMSGNACFGLDDKQIADFRNSIIMIISDKSPSHEDLVVNTFKMLASAAYYQPAFLVAIVDLKDSTTDVSLGSLGPKGENLLDALGVYIGKSAEFIESNPKILLNALDFLMALWQGASQFINILERLKKSETFWRQLSTCISRISSLKDHPSSTDSLISAYRYQCQSHILQIMSLEMFLQKKILHAESIRKGSELSIDTTAKASNAEKTQDGSYSGPRDILSSWCKGSVLSNLIELYSSCEYDNGKFLKGQVSAALFCVQAIEKLENGHTGSLSVSLVEKIITLGKKFLSFFFCSRFVVVTALFMLQLHDLPAFSELVTQYRRQGYSEGKEPKSLILSDLYYHMQGEYEGRKIEHKLFKELFQFLLQSKFLECYQNKDAGNLSKDILLFDCTCLEKDLGIDLWDVSEWKGLKTVAETMLAHMKEMNCVLLLSNSKLLALNSLATMLPLYNENATTGGGLSEHQISSCVKTICQSHHEATESLVLLADACKDVVEFLAAQAELLHHFIRFIQKKLSLPSCILVIETMGSSMKTLKDLKQPSVDIKQTLKLLLTVLLSTIGLINKESEVSDLYLRLLPTLCNFVEPVEYCTLSLATIDLLLKRSTPATWFPIIQKNLQLQNVVKKLYNNSYLPAVPVILKFLLTFARVRGGAEMLANCGFFSSLRVLLENGNESEKAGNEKTENMWGLGLAVVSMIINSLRDSSSSSDMVDYVISCFILEKSDLVSCWLDVPDFFPDIDRKKRARAQRKQTSLTALMETQQALMLICMLAKHHNVWTKSMKEMDLQLRERSIHLLAFISKGPHVGANSRIPLLLCHPVLKEEFEWYKKPSFINSKSGWFSLSPLGCCLDPRFSTLSSTALVVKDPSAENVDVIRQTAFSDMAAIEVYKIAFYLLKFLCMQAAAAAKRAEEVGFVDVAHFPDLPMPDILHGLQDQGMSVVSELCEANRLKQLTPEIEGVCVLLLQITEKCLYLEFCVSQVCGIRPVMGRTEDFSKELKQLFRVTKEQVCLEEPVKSLKQITSYVYPGLLQSEGYL</sequence>
<dbReference type="InterPro" id="IPR044840">
    <property type="entry name" value="Nup188"/>
</dbReference>
<dbReference type="GO" id="GO:0006606">
    <property type="term" value="P:protein import into nucleus"/>
    <property type="evidence" value="ECO:0007669"/>
    <property type="project" value="TreeGrafter"/>
</dbReference>
<dbReference type="GO" id="GO:0017056">
    <property type="term" value="F:structural constituent of nuclear pore"/>
    <property type="evidence" value="ECO:0007669"/>
    <property type="project" value="InterPro"/>
</dbReference>
<dbReference type="Proteomes" id="UP000245207">
    <property type="component" value="Unassembled WGS sequence"/>
</dbReference>
<dbReference type="EMBL" id="PKPP01011113">
    <property type="protein sequence ID" value="PWA44746.1"/>
    <property type="molecule type" value="Genomic_DNA"/>
</dbReference>
<protein>
    <recommendedName>
        <fullName evidence="3">Nucleoporin</fullName>
    </recommendedName>
</protein>
<dbReference type="PANTHER" id="PTHR31431:SF1">
    <property type="entry name" value="NUCLEOPORIN NUP188"/>
    <property type="match status" value="1"/>
</dbReference>
<evidence type="ECO:0008006" key="3">
    <source>
        <dbReference type="Google" id="ProtNLM"/>
    </source>
</evidence>
<name>A0A2U1L6W3_ARTAN</name>
<keyword evidence="2" id="KW-1185">Reference proteome</keyword>
<reference evidence="1 2" key="1">
    <citation type="journal article" date="2018" name="Mol. Plant">
        <title>The genome of Artemisia annua provides insight into the evolution of Asteraceae family and artemisinin biosynthesis.</title>
        <authorList>
            <person name="Shen Q."/>
            <person name="Zhang L."/>
            <person name="Liao Z."/>
            <person name="Wang S."/>
            <person name="Yan T."/>
            <person name="Shi P."/>
            <person name="Liu M."/>
            <person name="Fu X."/>
            <person name="Pan Q."/>
            <person name="Wang Y."/>
            <person name="Lv Z."/>
            <person name="Lu X."/>
            <person name="Zhang F."/>
            <person name="Jiang W."/>
            <person name="Ma Y."/>
            <person name="Chen M."/>
            <person name="Hao X."/>
            <person name="Li L."/>
            <person name="Tang Y."/>
            <person name="Lv G."/>
            <person name="Zhou Y."/>
            <person name="Sun X."/>
            <person name="Brodelius P.E."/>
            <person name="Rose J.K.C."/>
            <person name="Tang K."/>
        </authorList>
    </citation>
    <scope>NUCLEOTIDE SEQUENCE [LARGE SCALE GENOMIC DNA]</scope>
    <source>
        <strain evidence="2">cv. Huhao1</strain>
        <tissue evidence="1">Leaf</tissue>
    </source>
</reference>
<proteinExistence type="predicted"/>
<organism evidence="1 2">
    <name type="scientific">Artemisia annua</name>
    <name type="common">Sweet wormwood</name>
    <dbReference type="NCBI Taxonomy" id="35608"/>
    <lineage>
        <taxon>Eukaryota</taxon>
        <taxon>Viridiplantae</taxon>
        <taxon>Streptophyta</taxon>
        <taxon>Embryophyta</taxon>
        <taxon>Tracheophyta</taxon>
        <taxon>Spermatophyta</taxon>
        <taxon>Magnoliopsida</taxon>
        <taxon>eudicotyledons</taxon>
        <taxon>Gunneridae</taxon>
        <taxon>Pentapetalae</taxon>
        <taxon>asterids</taxon>
        <taxon>campanulids</taxon>
        <taxon>Asterales</taxon>
        <taxon>Asteraceae</taxon>
        <taxon>Asteroideae</taxon>
        <taxon>Anthemideae</taxon>
        <taxon>Artemisiinae</taxon>
        <taxon>Artemisia</taxon>
    </lineage>
</organism>